<dbReference type="PANTHER" id="PTHR45530">
    <property type="entry name" value="SENSORY TRANSDUCTION HISTIDINE KINASE"/>
    <property type="match status" value="1"/>
</dbReference>
<keyword evidence="5 6" id="KW-0472">Membrane</keyword>
<feature type="transmembrane region" description="Helical" evidence="6">
    <location>
        <begin position="14"/>
        <end position="32"/>
    </location>
</feature>
<evidence type="ECO:0000256" key="3">
    <source>
        <dbReference type="ARBA" id="ARBA00022692"/>
    </source>
</evidence>
<feature type="transmembrane region" description="Helical" evidence="6">
    <location>
        <begin position="90"/>
        <end position="110"/>
    </location>
</feature>
<accession>A0A437PY32</accession>
<feature type="transmembrane region" description="Helical" evidence="6">
    <location>
        <begin position="263"/>
        <end position="288"/>
    </location>
</feature>
<dbReference type="Pfam" id="PF05231">
    <property type="entry name" value="MASE1"/>
    <property type="match status" value="1"/>
</dbReference>
<proteinExistence type="predicted"/>
<keyword evidence="4 6" id="KW-1133">Transmembrane helix</keyword>
<feature type="transmembrane region" description="Helical" evidence="6">
    <location>
        <begin position="159"/>
        <end position="180"/>
    </location>
</feature>
<keyword evidence="2" id="KW-1003">Cell membrane</keyword>
<evidence type="ECO:0000256" key="6">
    <source>
        <dbReference type="SAM" id="Phobius"/>
    </source>
</evidence>
<dbReference type="PANTHER" id="PTHR45530:SF3">
    <property type="entry name" value="TWO-COMPONENT SYSTEM NARL FAMILY SENSOR HISTIDINE KINASE BARA"/>
    <property type="match status" value="1"/>
</dbReference>
<reference evidence="8 9" key="1">
    <citation type="submission" date="2019-01" db="EMBL/GenBank/DDBJ databases">
        <title>Genome sequences of Streptomyces and Rhizobium isolates collected from root and soil.</title>
        <authorList>
            <person name="Chhettri S."/>
            <person name="Sevigny J.L."/>
            <person name="Sen A."/>
            <person name="Ennis N."/>
            <person name="Tisa L."/>
        </authorList>
    </citation>
    <scope>NUCLEOTIDE SEQUENCE [LARGE SCALE GENOMIC DNA]</scope>
    <source>
        <strain evidence="8 9">San01</strain>
    </source>
</reference>
<dbReference type="AlphaFoldDB" id="A0A437PY32"/>
<sequence length="318" mass="34284">MVRTEESRRLAEDLLRILVVAAAYYVTGRIGLMQEVVLQGATVTPLWLPTGIAVSCLLWWGPRIWPGIAIGAFFLVETITGFSLKPVDTVIVAANTLAPLCAWLLLRRVGFRVELDRLRDGVALVFLGGLLPMLLSSTVGVCVLAFTGNLAWSAFGPVWAAWWAGDTMGVLVGTPLLLVLRRARPPWDMSRWPEAAALAVTACVVVPVATRSPLALLFLVFPLLTWAALRFQLAGAAPCALLVSVLAISAANHRIGPFSDHSLFEVMVTLQALNGSAALTALLLAAIVTEQQSVKQKIEQAVRDLTEVVEHLAPRRNG</sequence>
<gene>
    <name evidence="8" type="ORF">EOT10_08125</name>
</gene>
<feature type="transmembrane region" description="Helical" evidence="6">
    <location>
        <begin position="122"/>
        <end position="147"/>
    </location>
</feature>
<dbReference type="OrthoDB" id="4137374at2"/>
<dbReference type="InterPro" id="IPR007895">
    <property type="entry name" value="MASE1"/>
</dbReference>
<keyword evidence="3 6" id="KW-0812">Transmembrane</keyword>
<name>A0A437PY32_9ACTN</name>
<evidence type="ECO:0000259" key="7">
    <source>
        <dbReference type="Pfam" id="PF05231"/>
    </source>
</evidence>
<feature type="transmembrane region" description="Helical" evidence="6">
    <location>
        <begin position="229"/>
        <end position="251"/>
    </location>
</feature>
<feature type="domain" description="MASE1" evidence="7">
    <location>
        <begin position="19"/>
        <end position="292"/>
    </location>
</feature>
<organism evidence="8 9">
    <name type="scientific">Streptomyces antnestii</name>
    <dbReference type="NCBI Taxonomy" id="2494256"/>
    <lineage>
        <taxon>Bacteria</taxon>
        <taxon>Bacillati</taxon>
        <taxon>Actinomycetota</taxon>
        <taxon>Actinomycetes</taxon>
        <taxon>Kitasatosporales</taxon>
        <taxon>Streptomycetaceae</taxon>
        <taxon>Streptomyces</taxon>
    </lineage>
</organism>
<dbReference type="Proteomes" id="UP000283128">
    <property type="component" value="Unassembled WGS sequence"/>
</dbReference>
<comment type="caution">
    <text evidence="8">The sequence shown here is derived from an EMBL/GenBank/DDBJ whole genome shotgun (WGS) entry which is preliminary data.</text>
</comment>
<evidence type="ECO:0000256" key="1">
    <source>
        <dbReference type="ARBA" id="ARBA00004651"/>
    </source>
</evidence>
<feature type="transmembrane region" description="Helical" evidence="6">
    <location>
        <begin position="67"/>
        <end position="84"/>
    </location>
</feature>
<evidence type="ECO:0000313" key="8">
    <source>
        <dbReference type="EMBL" id="RVU27140.1"/>
    </source>
</evidence>
<dbReference type="GO" id="GO:0005886">
    <property type="term" value="C:plasma membrane"/>
    <property type="evidence" value="ECO:0007669"/>
    <property type="project" value="UniProtKB-SubCell"/>
</dbReference>
<evidence type="ECO:0000313" key="9">
    <source>
        <dbReference type="Proteomes" id="UP000283128"/>
    </source>
</evidence>
<evidence type="ECO:0000256" key="4">
    <source>
        <dbReference type="ARBA" id="ARBA00022989"/>
    </source>
</evidence>
<evidence type="ECO:0000256" key="5">
    <source>
        <dbReference type="ARBA" id="ARBA00023136"/>
    </source>
</evidence>
<evidence type="ECO:0000256" key="2">
    <source>
        <dbReference type="ARBA" id="ARBA00022475"/>
    </source>
</evidence>
<comment type="subcellular location">
    <subcellularLocation>
        <location evidence="1">Cell membrane</location>
        <topology evidence="1">Multi-pass membrane protein</topology>
    </subcellularLocation>
</comment>
<keyword evidence="9" id="KW-1185">Reference proteome</keyword>
<protein>
    <recommendedName>
        <fullName evidence="7">MASE1 domain-containing protein</fullName>
    </recommendedName>
</protein>
<feature type="transmembrane region" description="Helical" evidence="6">
    <location>
        <begin position="38"/>
        <end position="60"/>
    </location>
</feature>
<dbReference type="EMBL" id="RZYA01000003">
    <property type="protein sequence ID" value="RVU27140.1"/>
    <property type="molecule type" value="Genomic_DNA"/>
</dbReference>